<dbReference type="PROSITE" id="PS50931">
    <property type="entry name" value="HTH_LYSR"/>
    <property type="match status" value="1"/>
</dbReference>
<dbReference type="SUPFAM" id="SSF46785">
    <property type="entry name" value="Winged helix' DNA-binding domain"/>
    <property type="match status" value="1"/>
</dbReference>
<dbReference type="PANTHER" id="PTHR30419:SF2">
    <property type="entry name" value="LYSR FAMILY TRANSCRIPTIONAL REGULATOR"/>
    <property type="match status" value="1"/>
</dbReference>
<dbReference type="Proteomes" id="UP001596086">
    <property type="component" value="Unassembled WGS sequence"/>
</dbReference>
<protein>
    <submittedName>
        <fullName evidence="6">LysR family transcriptional regulator</fullName>
    </submittedName>
</protein>
<comment type="caution">
    <text evidence="6">The sequence shown here is derived from an EMBL/GenBank/DDBJ whole genome shotgun (WGS) entry which is preliminary data.</text>
</comment>
<reference evidence="7" key="1">
    <citation type="journal article" date="2019" name="Int. J. Syst. Evol. Microbiol.">
        <title>The Global Catalogue of Microorganisms (GCM) 10K type strain sequencing project: providing services to taxonomists for standard genome sequencing and annotation.</title>
        <authorList>
            <consortium name="The Broad Institute Genomics Platform"/>
            <consortium name="The Broad Institute Genome Sequencing Center for Infectious Disease"/>
            <person name="Wu L."/>
            <person name="Ma J."/>
        </authorList>
    </citation>
    <scope>NUCLEOTIDE SEQUENCE [LARGE SCALE GENOMIC DNA]</scope>
    <source>
        <strain evidence="7">CGMCC 4.5798</strain>
    </source>
</reference>
<keyword evidence="4" id="KW-0804">Transcription</keyword>
<gene>
    <name evidence="6" type="ORF">ACFPO9_18440</name>
</gene>
<dbReference type="Pfam" id="PF03466">
    <property type="entry name" value="LysR_substrate"/>
    <property type="match status" value="1"/>
</dbReference>
<dbReference type="InterPro" id="IPR005119">
    <property type="entry name" value="LysR_subst-bd"/>
</dbReference>
<dbReference type="SUPFAM" id="SSF53850">
    <property type="entry name" value="Periplasmic binding protein-like II"/>
    <property type="match status" value="1"/>
</dbReference>
<dbReference type="InterPro" id="IPR050950">
    <property type="entry name" value="HTH-type_LysR_regulators"/>
</dbReference>
<keyword evidence="7" id="KW-1185">Reference proteome</keyword>
<dbReference type="InterPro" id="IPR036388">
    <property type="entry name" value="WH-like_DNA-bd_sf"/>
</dbReference>
<dbReference type="InterPro" id="IPR036390">
    <property type="entry name" value="WH_DNA-bd_sf"/>
</dbReference>
<evidence type="ECO:0000256" key="1">
    <source>
        <dbReference type="ARBA" id="ARBA00009437"/>
    </source>
</evidence>
<name>A0ABW0S0E6_9BURK</name>
<feature type="domain" description="HTH lysR-type" evidence="5">
    <location>
        <begin position="1"/>
        <end position="60"/>
    </location>
</feature>
<dbReference type="RefSeq" id="WP_379773182.1">
    <property type="nucleotide sequence ID" value="NZ_JBHSMZ010000015.1"/>
</dbReference>
<dbReference type="Pfam" id="PF00126">
    <property type="entry name" value="HTH_1"/>
    <property type="match status" value="1"/>
</dbReference>
<evidence type="ECO:0000259" key="5">
    <source>
        <dbReference type="PROSITE" id="PS50931"/>
    </source>
</evidence>
<keyword evidence="2" id="KW-0805">Transcription regulation</keyword>
<evidence type="ECO:0000313" key="7">
    <source>
        <dbReference type="Proteomes" id="UP001596086"/>
    </source>
</evidence>
<dbReference type="Gene3D" id="1.10.10.10">
    <property type="entry name" value="Winged helix-like DNA-binding domain superfamily/Winged helix DNA-binding domain"/>
    <property type="match status" value="1"/>
</dbReference>
<sequence>MRYDLDTLRLFVLVVEHGSISAAAEPGNVVTSAISRRLSELENAAGVALLRRKSRGVEPTAAGLTVYKHAKAILGQLRQMDCDISEHHAGVSGSVRVWVNMTALCYYLPPQLNTFMAQYPGVSVELVEKLSDSIAHAVKAGEADLGICAPSDSVPGVSEANYVTDQLVLIVPRAHPFAQRKRIAFEETLDEKHIMMQSGASIHTMSQAAAQVLDRQIQKSVLVTNFEAMRNMVAESLGIALIPEIALKGVDNARFRVVRLVDKWCVRKFKILWNEHLPQSPAAARLLKHLQSDGE</sequence>
<comment type="similarity">
    <text evidence="1">Belongs to the LysR transcriptional regulatory family.</text>
</comment>
<dbReference type="EMBL" id="JBHSMZ010000015">
    <property type="protein sequence ID" value="MFC5550501.1"/>
    <property type="molecule type" value="Genomic_DNA"/>
</dbReference>
<evidence type="ECO:0000256" key="4">
    <source>
        <dbReference type="ARBA" id="ARBA00023163"/>
    </source>
</evidence>
<evidence type="ECO:0000256" key="2">
    <source>
        <dbReference type="ARBA" id="ARBA00023015"/>
    </source>
</evidence>
<accession>A0ABW0S0E6</accession>
<evidence type="ECO:0000256" key="3">
    <source>
        <dbReference type="ARBA" id="ARBA00023125"/>
    </source>
</evidence>
<organism evidence="6 7">
    <name type="scientific">Massilia aerilata</name>
    <dbReference type="NCBI Taxonomy" id="453817"/>
    <lineage>
        <taxon>Bacteria</taxon>
        <taxon>Pseudomonadati</taxon>
        <taxon>Pseudomonadota</taxon>
        <taxon>Betaproteobacteria</taxon>
        <taxon>Burkholderiales</taxon>
        <taxon>Oxalobacteraceae</taxon>
        <taxon>Telluria group</taxon>
        <taxon>Massilia</taxon>
    </lineage>
</organism>
<evidence type="ECO:0000313" key="6">
    <source>
        <dbReference type="EMBL" id="MFC5550501.1"/>
    </source>
</evidence>
<proteinExistence type="inferred from homology"/>
<keyword evidence="3" id="KW-0238">DNA-binding</keyword>
<dbReference type="Gene3D" id="3.40.190.290">
    <property type="match status" value="1"/>
</dbReference>
<dbReference type="InterPro" id="IPR000847">
    <property type="entry name" value="LysR_HTH_N"/>
</dbReference>
<dbReference type="PANTHER" id="PTHR30419">
    <property type="entry name" value="HTH-TYPE TRANSCRIPTIONAL REGULATOR YBHD"/>
    <property type="match status" value="1"/>
</dbReference>